<name>A0ABN7X647_GIGMA</name>
<feature type="non-terminal residue" evidence="1">
    <location>
        <position position="111"/>
    </location>
</feature>
<dbReference type="EMBL" id="CAJVQB010087969">
    <property type="protein sequence ID" value="CAG8847506.1"/>
    <property type="molecule type" value="Genomic_DNA"/>
</dbReference>
<feature type="non-terminal residue" evidence="1">
    <location>
        <position position="1"/>
    </location>
</feature>
<accession>A0ABN7X647</accession>
<evidence type="ECO:0000313" key="2">
    <source>
        <dbReference type="Proteomes" id="UP000789901"/>
    </source>
</evidence>
<proteinExistence type="predicted"/>
<gene>
    <name evidence="1" type="ORF">GMARGA_LOCUS38704</name>
</gene>
<dbReference type="Proteomes" id="UP000789901">
    <property type="component" value="Unassembled WGS sequence"/>
</dbReference>
<reference evidence="1 2" key="1">
    <citation type="submission" date="2021-06" db="EMBL/GenBank/DDBJ databases">
        <authorList>
            <person name="Kallberg Y."/>
            <person name="Tangrot J."/>
            <person name="Rosling A."/>
        </authorList>
    </citation>
    <scope>NUCLEOTIDE SEQUENCE [LARGE SCALE GENOMIC DNA]</scope>
    <source>
        <strain evidence="1 2">120-4 pot B 10/14</strain>
    </source>
</reference>
<keyword evidence="2" id="KW-1185">Reference proteome</keyword>
<protein>
    <submittedName>
        <fullName evidence="1">32412_t:CDS:1</fullName>
    </submittedName>
</protein>
<evidence type="ECO:0000313" key="1">
    <source>
        <dbReference type="EMBL" id="CAG8847506.1"/>
    </source>
</evidence>
<organism evidence="1 2">
    <name type="scientific">Gigaspora margarita</name>
    <dbReference type="NCBI Taxonomy" id="4874"/>
    <lineage>
        <taxon>Eukaryota</taxon>
        <taxon>Fungi</taxon>
        <taxon>Fungi incertae sedis</taxon>
        <taxon>Mucoromycota</taxon>
        <taxon>Glomeromycotina</taxon>
        <taxon>Glomeromycetes</taxon>
        <taxon>Diversisporales</taxon>
        <taxon>Gigasporaceae</taxon>
        <taxon>Gigaspora</taxon>
    </lineage>
</organism>
<comment type="caution">
    <text evidence="1">The sequence shown here is derived from an EMBL/GenBank/DDBJ whole genome shotgun (WGS) entry which is preliminary data.</text>
</comment>
<sequence length="111" mass="12930">YSNVSYRLLNNFLVKTDISNLNEDNYQEGFETDVEANAKFDKKGKGKKIKKKVVNLLKQFFLNRNINAKDKLTAQEMHLELKKFTQFKEIDDENIPQGTVVVLEAFRNSLN</sequence>